<feature type="signal peptide" evidence="2">
    <location>
        <begin position="1"/>
        <end position="20"/>
    </location>
</feature>
<feature type="compositionally biased region" description="Pro residues" evidence="1">
    <location>
        <begin position="38"/>
        <end position="55"/>
    </location>
</feature>
<dbReference type="InterPro" id="IPR036691">
    <property type="entry name" value="Endo/exonu/phosph_ase_sf"/>
</dbReference>
<dbReference type="InterPro" id="IPR006311">
    <property type="entry name" value="TAT_signal"/>
</dbReference>
<dbReference type="RefSeq" id="WP_270057891.1">
    <property type="nucleotide sequence ID" value="NZ_CP115149.1"/>
</dbReference>
<organism evidence="3 4">
    <name type="scientific">Tepidiforma flava</name>
    <dbReference type="NCBI Taxonomy" id="3004094"/>
    <lineage>
        <taxon>Bacteria</taxon>
        <taxon>Bacillati</taxon>
        <taxon>Chloroflexota</taxon>
        <taxon>Tepidiformia</taxon>
        <taxon>Tepidiformales</taxon>
        <taxon>Tepidiformaceae</taxon>
        <taxon>Tepidiforma</taxon>
    </lineage>
</organism>
<evidence type="ECO:0000313" key="4">
    <source>
        <dbReference type="Proteomes" id="UP001212803"/>
    </source>
</evidence>
<feature type="region of interest" description="Disordered" evidence="1">
    <location>
        <begin position="25"/>
        <end position="55"/>
    </location>
</feature>
<gene>
    <name evidence="3" type="ORF">O0235_07330</name>
</gene>
<protein>
    <recommendedName>
        <fullName evidence="5">Endonuclease/exonuclease/phosphatase domain-containing protein</fullName>
    </recommendedName>
</protein>
<accession>A0ABY7MC33</accession>
<evidence type="ECO:0008006" key="5">
    <source>
        <dbReference type="Google" id="ProtNLM"/>
    </source>
</evidence>
<reference evidence="3 4" key="1">
    <citation type="journal article" date="2023" name="ISME J.">
        <title>Thermophilic Dehalococcoidia with unusual traits shed light on an unexpected past.</title>
        <authorList>
            <person name="Palmer M."/>
            <person name="Covington J.K."/>
            <person name="Zhou E.M."/>
            <person name="Thomas S.C."/>
            <person name="Habib N."/>
            <person name="Seymour C.O."/>
            <person name="Lai D."/>
            <person name="Johnston J."/>
            <person name="Hashimi A."/>
            <person name="Jiao J.Y."/>
            <person name="Muok A.R."/>
            <person name="Liu L."/>
            <person name="Xian W.D."/>
            <person name="Zhi X.Y."/>
            <person name="Li M.M."/>
            <person name="Silva L.P."/>
            <person name="Bowen B.P."/>
            <person name="Louie K."/>
            <person name="Briegel A."/>
            <person name="Pett-Ridge J."/>
            <person name="Weber P.K."/>
            <person name="Tocheva E.I."/>
            <person name="Woyke T."/>
            <person name="Northen T.R."/>
            <person name="Mayali X."/>
            <person name="Li W.J."/>
            <person name="Hedlund B.P."/>
        </authorList>
    </citation>
    <scope>NUCLEOTIDE SEQUENCE [LARGE SCALE GENOMIC DNA]</scope>
    <source>
        <strain evidence="3 4">YIM 72310</strain>
    </source>
</reference>
<keyword evidence="2" id="KW-0732">Signal</keyword>
<name>A0ABY7MC33_9CHLR</name>
<dbReference type="PROSITE" id="PS51318">
    <property type="entry name" value="TAT"/>
    <property type="match status" value="1"/>
</dbReference>
<evidence type="ECO:0000256" key="1">
    <source>
        <dbReference type="SAM" id="MobiDB-lite"/>
    </source>
</evidence>
<dbReference type="Gene3D" id="3.60.10.10">
    <property type="entry name" value="Endonuclease/exonuclease/phosphatase"/>
    <property type="match status" value="1"/>
</dbReference>
<dbReference type="EMBL" id="CP115149">
    <property type="protein sequence ID" value="WBL37378.1"/>
    <property type="molecule type" value="Genomic_DNA"/>
</dbReference>
<dbReference type="SUPFAM" id="SSF56219">
    <property type="entry name" value="DNase I-like"/>
    <property type="match status" value="1"/>
</dbReference>
<evidence type="ECO:0000256" key="2">
    <source>
        <dbReference type="SAM" id="SignalP"/>
    </source>
</evidence>
<dbReference type="PROSITE" id="PS51257">
    <property type="entry name" value="PROKAR_LIPOPROTEIN"/>
    <property type="match status" value="1"/>
</dbReference>
<keyword evidence="4" id="KW-1185">Reference proteome</keyword>
<sequence length="339" mass="36091">MLSRRRFLIGLGALSAGSLAAACSSKPPSDSFARPVETPEPTPTKPVPTPEPTPEPTEFRVAYLNLMSPIATDANDTTAGDTFEDRLKLVAEELRSYRPDLAGFSEATWTASHGSAVAKLAAELKMEPLFVQANPWFTTRTEAQNRELAKQIGFEEGELILVRSDRWVVQGATPAWLNPRTSETEGRAALHVRIKGPPAIPTIDAFITHLTGGSERLRGQQAESFAAFVQAQRGGGPAIILADLSDPPGSPAYEAIRALGFEDPLAVTNPATCCRPSVIGEQPPPAQRTSFIFSAGWSASVAGPLADRPAQLADGRLLYASDHNGLWALFPVPKGSGGS</sequence>
<feature type="chain" id="PRO_5045307669" description="Endonuclease/exonuclease/phosphatase domain-containing protein" evidence="2">
    <location>
        <begin position="21"/>
        <end position="339"/>
    </location>
</feature>
<proteinExistence type="predicted"/>
<dbReference type="Proteomes" id="UP001212803">
    <property type="component" value="Chromosome"/>
</dbReference>
<evidence type="ECO:0000313" key="3">
    <source>
        <dbReference type="EMBL" id="WBL37378.1"/>
    </source>
</evidence>